<evidence type="ECO:0000313" key="1">
    <source>
        <dbReference type="EMBL" id="SVC30367.1"/>
    </source>
</evidence>
<gene>
    <name evidence="1" type="ORF">METZ01_LOCUS283221</name>
</gene>
<feature type="non-terminal residue" evidence="1">
    <location>
        <position position="1"/>
    </location>
</feature>
<proteinExistence type="predicted"/>
<sequence>ANILFLINRYDQILLDDAREKNSRTF</sequence>
<protein>
    <submittedName>
        <fullName evidence="1">Uncharacterized protein</fullName>
    </submittedName>
</protein>
<dbReference type="AlphaFoldDB" id="A0A382L5U7"/>
<accession>A0A382L5U7</accession>
<organism evidence="1">
    <name type="scientific">marine metagenome</name>
    <dbReference type="NCBI Taxonomy" id="408172"/>
    <lineage>
        <taxon>unclassified sequences</taxon>
        <taxon>metagenomes</taxon>
        <taxon>ecological metagenomes</taxon>
    </lineage>
</organism>
<name>A0A382L5U7_9ZZZZ</name>
<reference evidence="1" key="1">
    <citation type="submission" date="2018-05" db="EMBL/GenBank/DDBJ databases">
        <authorList>
            <person name="Lanie J.A."/>
            <person name="Ng W.-L."/>
            <person name="Kazmierczak K.M."/>
            <person name="Andrzejewski T.M."/>
            <person name="Davidsen T.M."/>
            <person name="Wayne K.J."/>
            <person name="Tettelin H."/>
            <person name="Glass J.I."/>
            <person name="Rusch D."/>
            <person name="Podicherti R."/>
            <person name="Tsui H.-C.T."/>
            <person name="Winkler M.E."/>
        </authorList>
    </citation>
    <scope>NUCLEOTIDE SEQUENCE</scope>
</reference>
<dbReference type="EMBL" id="UINC01084069">
    <property type="protein sequence ID" value="SVC30367.1"/>
    <property type="molecule type" value="Genomic_DNA"/>
</dbReference>